<accession>A0ACB8WAZ1</accession>
<proteinExistence type="predicted"/>
<comment type="caution">
    <text evidence="1">The sequence shown here is derived from an EMBL/GenBank/DDBJ whole genome shotgun (WGS) entry which is preliminary data.</text>
</comment>
<evidence type="ECO:0000313" key="2">
    <source>
        <dbReference type="Proteomes" id="UP000831701"/>
    </source>
</evidence>
<protein>
    <submittedName>
        <fullName evidence="1">Uncharacterized protein</fullName>
    </submittedName>
</protein>
<reference evidence="1" key="1">
    <citation type="submission" date="2022-04" db="EMBL/GenBank/DDBJ databases">
        <title>Jade perch genome.</title>
        <authorList>
            <person name="Chao B."/>
        </authorList>
    </citation>
    <scope>NUCLEOTIDE SEQUENCE</scope>
    <source>
        <strain evidence="1">CB-2022</strain>
    </source>
</reference>
<keyword evidence="2" id="KW-1185">Reference proteome</keyword>
<sequence>MPLKNLFPEAPKLMSEISISLLAKVRYTLENLKKIGMRCNDSMVDRVVMNFPHIQEEVRTFQQLCNYYASYLQTTLAKKLPAIRDGEEDESSAKKLFDDRDKSPFSHEKLTKWLDRKEREINVVRSCVDVMEGTKIVTNQSELDREVLAAGVEDALCFVFTSTEKGGAYLNEMALYLDSPTSGSTSEDEWYYSDEIFAKMKQKAKDFHDLSKVLKSSSSRFCFLIAAIANKKYKGATIYHYKDGILVTDDFSKPDIHNVETITDKKDLIWYTCDLTLDPDTASNYLHLSEGNKKAMCGDCQSDIPDKPERFSVPDNPQVLCKQGLTGRHYWEVEWSDGGDQPVNVAVAYSQIKRKGGNSEIGANVLGAIIQRQESDEEASAVLYSLLCRAFGMDEEEVVAMVSFIQLPQKTDCDPATVRIGRDNATIPAGKAVQVWCRVPQNFDISDHLVLYEPAEGNIALRHLSVGEGLLEVNNMQRPYVKIPISNHSNHEILLPKRTVLGTIQHVTKVTETDTPEPPPTQSAPVTVTTVEVSKVTPSPNSPAESWLPPVDLSHLSPEQQKTVEKVLIEECKAFSRDSSDIGCIPSLQMEIRLKDDTPVQKAYASIPKPLYREVKEYIQELLVKGWVVKSQSPYAAPVICVRKKDGSLRLCIDYRLLNNKTVPDRHPLPRIQDLTDSLGGYSWFSILDQGKAYYQGFIAEGSRYLTAFTTPWGLYEWVRIPFGLSNAPAAFQQSMEEMLDMLHDECCTPYLDDVLCFSKSLEEHVQVLREVLQALQHHGVKLKPEKCELFLQRAKLNAVGYRWVGQLADFHFDIKCRPGKVNIDANVLSRCPLDIDALMEECSEELSEEAVGAISEGSRRAKQGDVPWVAALSLASPNQPLREPLQTISHDKLVQEQRADPAIGKILEMKENDITPTEDDRGTRRDDGSADDDDDATLSACVSVKDWKVFRSVICPDLEHPGFPEAVYVSQWTGAPALTMRNCNNKLQFVISKRGVIAL</sequence>
<dbReference type="Proteomes" id="UP000831701">
    <property type="component" value="Chromosome 12"/>
</dbReference>
<evidence type="ECO:0000313" key="1">
    <source>
        <dbReference type="EMBL" id="KAI3364939.1"/>
    </source>
</evidence>
<dbReference type="EMBL" id="CM041542">
    <property type="protein sequence ID" value="KAI3364939.1"/>
    <property type="molecule type" value="Genomic_DNA"/>
</dbReference>
<gene>
    <name evidence="1" type="ORF">L3Q82_000939</name>
</gene>
<organism evidence="1 2">
    <name type="scientific">Scortum barcoo</name>
    <name type="common">barcoo grunter</name>
    <dbReference type="NCBI Taxonomy" id="214431"/>
    <lineage>
        <taxon>Eukaryota</taxon>
        <taxon>Metazoa</taxon>
        <taxon>Chordata</taxon>
        <taxon>Craniata</taxon>
        <taxon>Vertebrata</taxon>
        <taxon>Euteleostomi</taxon>
        <taxon>Actinopterygii</taxon>
        <taxon>Neopterygii</taxon>
        <taxon>Teleostei</taxon>
        <taxon>Neoteleostei</taxon>
        <taxon>Acanthomorphata</taxon>
        <taxon>Eupercaria</taxon>
        <taxon>Centrarchiformes</taxon>
        <taxon>Terapontoidei</taxon>
        <taxon>Terapontidae</taxon>
        <taxon>Scortum</taxon>
    </lineage>
</organism>
<name>A0ACB8WAZ1_9TELE</name>